<organism evidence="2 3">
    <name type="scientific">Pleurodeles waltl</name>
    <name type="common">Iberian ribbed newt</name>
    <dbReference type="NCBI Taxonomy" id="8319"/>
    <lineage>
        <taxon>Eukaryota</taxon>
        <taxon>Metazoa</taxon>
        <taxon>Chordata</taxon>
        <taxon>Craniata</taxon>
        <taxon>Vertebrata</taxon>
        <taxon>Euteleostomi</taxon>
        <taxon>Amphibia</taxon>
        <taxon>Batrachia</taxon>
        <taxon>Caudata</taxon>
        <taxon>Salamandroidea</taxon>
        <taxon>Salamandridae</taxon>
        <taxon>Pleurodelinae</taxon>
        <taxon>Pleurodeles</taxon>
    </lineage>
</organism>
<evidence type="ECO:0000256" key="1">
    <source>
        <dbReference type="SAM" id="MobiDB-lite"/>
    </source>
</evidence>
<evidence type="ECO:0000313" key="2">
    <source>
        <dbReference type="EMBL" id="KAJ1089036.1"/>
    </source>
</evidence>
<evidence type="ECO:0000313" key="3">
    <source>
        <dbReference type="Proteomes" id="UP001066276"/>
    </source>
</evidence>
<proteinExistence type="predicted"/>
<reference evidence="2" key="1">
    <citation type="journal article" date="2022" name="bioRxiv">
        <title>Sequencing and chromosome-scale assembly of the giantPleurodeles waltlgenome.</title>
        <authorList>
            <person name="Brown T."/>
            <person name="Elewa A."/>
            <person name="Iarovenko S."/>
            <person name="Subramanian E."/>
            <person name="Araus A.J."/>
            <person name="Petzold A."/>
            <person name="Susuki M."/>
            <person name="Suzuki K.-i.T."/>
            <person name="Hayashi T."/>
            <person name="Toyoda A."/>
            <person name="Oliveira C."/>
            <person name="Osipova E."/>
            <person name="Leigh N.D."/>
            <person name="Simon A."/>
            <person name="Yun M.H."/>
        </authorList>
    </citation>
    <scope>NUCLEOTIDE SEQUENCE</scope>
    <source>
        <strain evidence="2">20211129_DDA</strain>
        <tissue evidence="2">Liver</tissue>
    </source>
</reference>
<protein>
    <submittedName>
        <fullName evidence="2">Uncharacterized protein</fullName>
    </submittedName>
</protein>
<comment type="caution">
    <text evidence="2">The sequence shown here is derived from an EMBL/GenBank/DDBJ whole genome shotgun (WGS) entry which is preliminary data.</text>
</comment>
<dbReference type="EMBL" id="JANPWB010000015">
    <property type="protein sequence ID" value="KAJ1089036.1"/>
    <property type="molecule type" value="Genomic_DNA"/>
</dbReference>
<dbReference type="Proteomes" id="UP001066276">
    <property type="component" value="Chromosome 11"/>
</dbReference>
<feature type="compositionally biased region" description="Basic and acidic residues" evidence="1">
    <location>
        <begin position="59"/>
        <end position="72"/>
    </location>
</feature>
<dbReference type="AlphaFoldDB" id="A0AAV7LBR3"/>
<feature type="compositionally biased region" description="Polar residues" evidence="1">
    <location>
        <begin position="81"/>
        <end position="92"/>
    </location>
</feature>
<sequence>MDRGAVSGRNRASRQPFLQAICSSLLRWACPGRPEWASVRAARCHRLCRPSARPQLHNESQHGRQRGSEPRHAFRGLAHLTSASHGSASQGSPRPRIFLRAVDRALFRASFHGAILTTPPTVALS</sequence>
<gene>
    <name evidence="2" type="ORF">NDU88_002189</name>
</gene>
<name>A0AAV7LBR3_PLEWA</name>
<keyword evidence="3" id="KW-1185">Reference proteome</keyword>
<feature type="region of interest" description="Disordered" evidence="1">
    <location>
        <begin position="50"/>
        <end position="94"/>
    </location>
</feature>
<accession>A0AAV7LBR3</accession>